<dbReference type="PANTHER" id="PTHR47520:SF8">
    <property type="entry name" value="CX DOMAIN-CONTAINING PROTEIN"/>
    <property type="match status" value="1"/>
</dbReference>
<keyword evidence="2" id="KW-0472">Membrane</keyword>
<feature type="transmembrane region" description="Helical" evidence="2">
    <location>
        <begin position="205"/>
        <end position="227"/>
    </location>
</feature>
<evidence type="ECO:0000313" key="5">
    <source>
        <dbReference type="Proteomes" id="UP000054783"/>
    </source>
</evidence>
<dbReference type="STRING" id="990121.A0A0V0ZG47"/>
<organism evidence="4 5">
    <name type="scientific">Trichinella patagoniensis</name>
    <dbReference type="NCBI Taxonomy" id="990121"/>
    <lineage>
        <taxon>Eukaryota</taxon>
        <taxon>Metazoa</taxon>
        <taxon>Ecdysozoa</taxon>
        <taxon>Nematoda</taxon>
        <taxon>Enoplea</taxon>
        <taxon>Dorylaimia</taxon>
        <taxon>Trichinellida</taxon>
        <taxon>Trichinellidae</taxon>
        <taxon>Trichinella</taxon>
    </lineage>
</organism>
<evidence type="ECO:0000313" key="4">
    <source>
        <dbReference type="EMBL" id="KRY11423.1"/>
    </source>
</evidence>
<keyword evidence="2" id="KW-0812">Transmembrane</keyword>
<dbReference type="Pfam" id="PF01705">
    <property type="entry name" value="CX"/>
    <property type="match status" value="1"/>
</dbReference>
<dbReference type="PANTHER" id="PTHR47520">
    <property type="entry name" value="CX DOMAIN-CONTAINING PROTEIN-RELATED"/>
    <property type="match status" value="1"/>
</dbReference>
<sequence length="313" mass="33277">LFINNSLSRKCIAFSFSPSQTAMKKGLFAIIILIVTLSSHMTALKVKPTSSRGSWFKGSSRNTPKTKPMSTNYGHYAGTPKMKPKSGGLKGMMTGSTAKKVVAGLAAAYIGSKVAKGIGRMLMYNGHPYYFGSDYYPGLSSSSKIRCEYTLSGDEVSQFSGGGGANVTQIIYECDARTQRCCGIECCSTMMGAGSGGYSGGSNSWWGIVFGLIFTLLFVGCIAFLVYKSSRRFLDCICPTNHSQEETYTPVGVNPNVPPAAPYGSAPYGQPPPPGYPASDGMPSSAGYPPQAATYSAYPPYPNQPPPPYGFKP</sequence>
<keyword evidence="5" id="KW-1185">Reference proteome</keyword>
<dbReference type="EMBL" id="JYDQ01000195">
    <property type="protein sequence ID" value="KRY11423.1"/>
    <property type="molecule type" value="Genomic_DNA"/>
</dbReference>
<feature type="compositionally biased region" description="Polar residues" evidence="1">
    <location>
        <begin position="55"/>
        <end position="73"/>
    </location>
</feature>
<dbReference type="OrthoDB" id="5873947at2759"/>
<feature type="region of interest" description="Disordered" evidence="1">
    <location>
        <begin position="262"/>
        <end position="290"/>
    </location>
</feature>
<dbReference type="InterPro" id="IPR002619">
    <property type="entry name" value="CX"/>
</dbReference>
<feature type="non-terminal residue" evidence="4">
    <location>
        <position position="1"/>
    </location>
</feature>
<proteinExistence type="predicted"/>
<evidence type="ECO:0000256" key="1">
    <source>
        <dbReference type="SAM" id="MobiDB-lite"/>
    </source>
</evidence>
<gene>
    <name evidence="4" type="ORF">T12_15292</name>
</gene>
<name>A0A0V0ZG47_9BILA</name>
<accession>A0A0V0ZG47</accession>
<feature type="domain" description="CX" evidence="3">
    <location>
        <begin position="129"/>
        <end position="188"/>
    </location>
</feature>
<dbReference type="AlphaFoldDB" id="A0A0V0ZG47"/>
<keyword evidence="2" id="KW-1133">Transmembrane helix</keyword>
<feature type="transmembrane region" description="Helical" evidence="2">
    <location>
        <begin position="26"/>
        <end position="44"/>
    </location>
</feature>
<reference evidence="4 5" key="1">
    <citation type="submission" date="2015-01" db="EMBL/GenBank/DDBJ databases">
        <title>Evolution of Trichinella species and genotypes.</title>
        <authorList>
            <person name="Korhonen P.K."/>
            <person name="Edoardo P."/>
            <person name="Giuseppe L.R."/>
            <person name="Gasser R.B."/>
        </authorList>
    </citation>
    <scope>NUCLEOTIDE SEQUENCE [LARGE SCALE GENOMIC DNA]</scope>
    <source>
        <strain evidence="4">ISS2496</strain>
    </source>
</reference>
<evidence type="ECO:0000259" key="3">
    <source>
        <dbReference type="Pfam" id="PF01705"/>
    </source>
</evidence>
<feature type="region of interest" description="Disordered" evidence="1">
    <location>
        <begin position="55"/>
        <end position="77"/>
    </location>
</feature>
<evidence type="ECO:0000256" key="2">
    <source>
        <dbReference type="SAM" id="Phobius"/>
    </source>
</evidence>
<comment type="caution">
    <text evidence="4">The sequence shown here is derived from an EMBL/GenBank/DDBJ whole genome shotgun (WGS) entry which is preliminary data.</text>
</comment>
<dbReference type="Proteomes" id="UP000054783">
    <property type="component" value="Unassembled WGS sequence"/>
</dbReference>
<protein>
    <recommendedName>
        <fullName evidence="3">CX domain-containing protein</fullName>
    </recommendedName>
</protein>